<feature type="region of interest" description="Disordered" evidence="8">
    <location>
        <begin position="1086"/>
        <end position="1112"/>
    </location>
</feature>
<feature type="compositionally biased region" description="Low complexity" evidence="8">
    <location>
        <begin position="1336"/>
        <end position="1352"/>
    </location>
</feature>
<feature type="binding site" evidence="6">
    <location>
        <begin position="107"/>
        <end position="114"/>
    </location>
    <ligand>
        <name>ATP</name>
        <dbReference type="ChEBI" id="CHEBI:30616"/>
    </ligand>
</feature>
<keyword evidence="2" id="KW-0963">Cytoplasm</keyword>
<evidence type="ECO:0000256" key="4">
    <source>
        <dbReference type="ARBA" id="ARBA00022840"/>
    </source>
</evidence>
<evidence type="ECO:0000259" key="9">
    <source>
        <dbReference type="PROSITE" id="PS50067"/>
    </source>
</evidence>
<dbReference type="Gene3D" id="3.40.850.10">
    <property type="entry name" value="Kinesin motor domain"/>
    <property type="match status" value="1"/>
</dbReference>
<comment type="caution">
    <text evidence="10">The sequence shown here is derived from an EMBL/GenBank/DDBJ whole genome shotgun (WGS) entry which is preliminary data.</text>
</comment>
<dbReference type="GO" id="GO:0003777">
    <property type="term" value="F:microtubule motor activity"/>
    <property type="evidence" value="ECO:0007669"/>
    <property type="project" value="InterPro"/>
</dbReference>
<evidence type="ECO:0000256" key="7">
    <source>
        <dbReference type="SAM" id="Coils"/>
    </source>
</evidence>
<dbReference type="SMART" id="SM00129">
    <property type="entry name" value="KISc"/>
    <property type="match status" value="1"/>
</dbReference>
<evidence type="ECO:0000256" key="5">
    <source>
        <dbReference type="ARBA" id="ARBA00023054"/>
    </source>
</evidence>
<evidence type="ECO:0000256" key="3">
    <source>
        <dbReference type="ARBA" id="ARBA00022741"/>
    </source>
</evidence>
<dbReference type="InterPro" id="IPR019821">
    <property type="entry name" value="Kinesin_motor_CS"/>
</dbReference>
<dbReference type="GO" id="GO:0051231">
    <property type="term" value="P:spindle elongation"/>
    <property type="evidence" value="ECO:0007669"/>
    <property type="project" value="TreeGrafter"/>
</dbReference>
<dbReference type="InterPro" id="IPR027640">
    <property type="entry name" value="Kinesin-like_fam"/>
</dbReference>
<feature type="compositionally biased region" description="Polar residues" evidence="8">
    <location>
        <begin position="1086"/>
        <end position="1095"/>
    </location>
</feature>
<dbReference type="CDD" id="cd01372">
    <property type="entry name" value="KISc_KIF4"/>
    <property type="match status" value="1"/>
</dbReference>
<feature type="region of interest" description="Disordered" evidence="8">
    <location>
        <begin position="690"/>
        <end position="742"/>
    </location>
</feature>
<feature type="compositionally biased region" description="Polar residues" evidence="8">
    <location>
        <begin position="1376"/>
        <end position="1392"/>
    </location>
</feature>
<dbReference type="OrthoDB" id="3176171at2759"/>
<feature type="compositionally biased region" description="Polar residues" evidence="8">
    <location>
        <begin position="1497"/>
        <end position="1509"/>
    </location>
</feature>
<feature type="compositionally biased region" description="Basic and acidic residues" evidence="8">
    <location>
        <begin position="254"/>
        <end position="271"/>
    </location>
</feature>
<keyword evidence="4 6" id="KW-0067">ATP-binding</keyword>
<feature type="compositionally biased region" description="Basic residues" evidence="8">
    <location>
        <begin position="1101"/>
        <end position="1111"/>
    </location>
</feature>
<dbReference type="GO" id="GO:0007052">
    <property type="term" value="P:mitotic spindle organization"/>
    <property type="evidence" value="ECO:0007669"/>
    <property type="project" value="TreeGrafter"/>
</dbReference>
<dbReference type="InterPro" id="IPR036961">
    <property type="entry name" value="Kinesin_motor_dom_sf"/>
</dbReference>
<feature type="domain" description="Kinesin motor" evidence="9">
    <location>
        <begin position="5"/>
        <end position="388"/>
    </location>
</feature>
<keyword evidence="3 6" id="KW-0547">Nucleotide-binding</keyword>
<keyword evidence="11" id="KW-1185">Reference proteome</keyword>
<dbReference type="InterPro" id="IPR001752">
    <property type="entry name" value="Kinesin_motor_dom"/>
</dbReference>
<feature type="compositionally biased region" description="Basic and acidic residues" evidence="8">
    <location>
        <begin position="1435"/>
        <end position="1451"/>
    </location>
</feature>
<gene>
    <name evidence="10" type="ORF">AMORRO_LOCUS917</name>
</gene>
<feature type="region of interest" description="Disordered" evidence="8">
    <location>
        <begin position="545"/>
        <end position="570"/>
    </location>
</feature>
<dbReference type="Pfam" id="PF25764">
    <property type="entry name" value="KIF21A_4th"/>
    <property type="match status" value="1"/>
</dbReference>
<accession>A0A9N8YV50</accession>
<keyword evidence="6" id="KW-0505">Motor protein</keyword>
<dbReference type="PROSITE" id="PS00411">
    <property type="entry name" value="KINESIN_MOTOR_1"/>
    <property type="match status" value="1"/>
</dbReference>
<reference evidence="10" key="1">
    <citation type="submission" date="2021-06" db="EMBL/GenBank/DDBJ databases">
        <authorList>
            <person name="Kallberg Y."/>
            <person name="Tangrot J."/>
            <person name="Rosling A."/>
        </authorList>
    </citation>
    <scope>NUCLEOTIDE SEQUENCE</scope>
    <source>
        <strain evidence="10">CL551</strain>
    </source>
</reference>
<evidence type="ECO:0000256" key="2">
    <source>
        <dbReference type="ARBA" id="ARBA00022490"/>
    </source>
</evidence>
<dbReference type="SUPFAM" id="SSF52540">
    <property type="entry name" value="P-loop containing nucleoside triphosphate hydrolases"/>
    <property type="match status" value="1"/>
</dbReference>
<keyword evidence="5 7" id="KW-0175">Coiled coil</keyword>
<dbReference type="PRINTS" id="PR00380">
    <property type="entry name" value="KINESINHEAVY"/>
</dbReference>
<proteinExistence type="inferred from homology"/>
<dbReference type="PANTHER" id="PTHR47969:SF15">
    <property type="entry name" value="CHROMOSOME-ASSOCIATED KINESIN KIF4A-RELATED"/>
    <property type="match status" value="1"/>
</dbReference>
<dbReference type="GO" id="GO:0008017">
    <property type="term" value="F:microtubule binding"/>
    <property type="evidence" value="ECO:0007669"/>
    <property type="project" value="InterPro"/>
</dbReference>
<name>A0A9N8YV50_9GLOM</name>
<sequence>MTTTSVKVALRVRPLSKKEIQQNCTECLSTIPDTTQIVIGTDRSFTFDYVFPSDTEQQDVFQDCAKPLLDKLIEGYVNSIVLQIFDIVVVIVISDNQNYNVTILAYGQTGSGKTFSMGTTLDPNAKPEHMGIVPRAINQLFSDLNERKAKNSAYEFEVLVSFLELYNEDLLDLLNPQSRENGKKGKSELMIREDSNGHIYWAGVKEVPVSSPEDLFAQLAKGSLARTVAATDMNAVSSRSHAIFSVILRQTKIEDSEENKENEPQDADSSKKSKKSKSISAKVTSKFHFVDLAGSERLKRTNASGDRAKEGIAINGGLLALGNVISALGDESRKVTHIPYRDSKLTRLLQDSLGGNSQTLMLACVSPADSNFMETLNTLKYANRARNIKNKVSVNESYGGNSIEINQLRGQISRLKLEIQTLRSGGLDEEATHKYEEEIKNLKNELGVSKMKLQAAEQQVIMANTEKNTLLMEIQFNSQDLSETERAHRLKTHDIIQSYEQQIFDYKNQVVDLQSQVQTLTTPRKSSFAGSTPGKEKGHIKFFDDLFNNNNSEDEGPEESANLEEQPSGQLPQNLEEAKNMFSHIREEDEELDENQETHQNTDGAESDRPKHMRRLRRHSARDSLEKAKEQIRQMLNLKSDDPVLSQVINTPSSTKSESYIDQMLPNLMNSKNEKRRSSSVSFSDIQTIEVPQWDGSNHQTTTTQSSNRRGSNSSRSVSFSEQISPSSTKSSQNSTGGSSQQNAVAFSRMLHQIRSDIAVKEQLVTQLEQVEAEFTYMRAEYEQRLAQMQENLIALQHERDAAIKRAANAGTGISTRDKNSILLELKARYEHKMKRLIQEIGDLRRKYNEATQINTTTKNQNETIIKSLKAQIEQLKTEKVRLVKRIKEDSDRVREVMERNQLELQNLRRKDKSAQEQVKRLERANELQKVLLEKRQHEALENAGKLKSVMTLLKKTSSSKAIVKAFRGKRRVSHKKESPSRSSSDDFSNIYDEIFGSGVDKKKVLDEAIERHISSRRQSAMMEDLLERRGKLLNEKQELLMARDTMTNESLEAQTMDESIENINSEISYVNARIRVLQADVARNPTEQAENEVSQTEKHRASHKTGKERKHSLADNPLDFAVTLLKNLDGIECQVIMESLFKDIVKLRFNEQSKQVTLAHQEKNISELQNNLLAMRKAIDLATSEYERRNRDLEEKLRRVTGRSSNPASPKDELSSFFDRIYESTLAEVTAQNKVSTPVQAESRRNSYFAENDAATYYSSPMDITPADTTSGTNQVNSAIRSRPSIPEGWLNLQPREKDVAAEITIANEMKTQPASPGASSKSAKRDELNKNENRNSVGSSNSLSRTGSSGRRLKRPPSIIGPSAQKEDVGESPRTPTTERANRSVHQLKQSSSTRRSSLRDTPTHSRNNSSNMESIGDSTHDSPRDSGYFSSADKRNSMIRQGSKELTHMRQTSSPDFDDNASETSEHRGSSAHHAHARSITPTDGSVYDRLSRSHTQASSAKSTPTKKALRELSAKGHLKQNSGGVNAALAALEGRRDEYEQESMLSGAVVSAAALP</sequence>
<dbReference type="EMBL" id="CAJVPV010000321">
    <property type="protein sequence ID" value="CAG8451419.1"/>
    <property type="molecule type" value="Genomic_DNA"/>
</dbReference>
<dbReference type="GO" id="GO:0005737">
    <property type="term" value="C:cytoplasm"/>
    <property type="evidence" value="ECO:0007669"/>
    <property type="project" value="UniProtKB-SubCell"/>
</dbReference>
<feature type="coiled-coil region" evidence="7">
    <location>
        <begin position="405"/>
        <end position="516"/>
    </location>
</feature>
<dbReference type="PROSITE" id="PS50067">
    <property type="entry name" value="KINESIN_MOTOR_2"/>
    <property type="match status" value="1"/>
</dbReference>
<feature type="compositionally biased region" description="Acidic residues" evidence="8">
    <location>
        <begin position="552"/>
        <end position="562"/>
    </location>
</feature>
<feature type="region of interest" description="Disordered" evidence="8">
    <location>
        <begin position="1309"/>
        <end position="1529"/>
    </location>
</feature>
<dbReference type="PANTHER" id="PTHR47969">
    <property type="entry name" value="CHROMOSOME-ASSOCIATED KINESIN KIF4A-RELATED"/>
    <property type="match status" value="1"/>
</dbReference>
<dbReference type="Proteomes" id="UP000789342">
    <property type="component" value="Unassembled WGS sequence"/>
</dbReference>
<comment type="subcellular location">
    <subcellularLocation>
        <location evidence="1">Cytoplasm</location>
    </subcellularLocation>
</comment>
<feature type="compositionally biased region" description="Polar residues" evidence="8">
    <location>
        <begin position="1407"/>
        <end position="1420"/>
    </location>
</feature>
<feature type="region of interest" description="Disordered" evidence="8">
    <location>
        <begin position="589"/>
        <end position="628"/>
    </location>
</feature>
<evidence type="ECO:0000313" key="10">
    <source>
        <dbReference type="EMBL" id="CAG8451419.1"/>
    </source>
</evidence>
<dbReference type="GO" id="GO:0005524">
    <property type="term" value="F:ATP binding"/>
    <property type="evidence" value="ECO:0007669"/>
    <property type="project" value="UniProtKB-UniRule"/>
</dbReference>
<comment type="similarity">
    <text evidence="6">Belongs to the TRAFAC class myosin-kinesin ATPase superfamily. Kinesin family.</text>
</comment>
<dbReference type="Pfam" id="PF00225">
    <property type="entry name" value="Kinesin"/>
    <property type="match status" value="2"/>
</dbReference>
<feature type="compositionally biased region" description="Basic residues" evidence="8">
    <location>
        <begin position="611"/>
        <end position="620"/>
    </location>
</feature>
<evidence type="ECO:0000256" key="8">
    <source>
        <dbReference type="SAM" id="MobiDB-lite"/>
    </source>
</evidence>
<evidence type="ECO:0000313" key="11">
    <source>
        <dbReference type="Proteomes" id="UP000789342"/>
    </source>
</evidence>
<dbReference type="InterPro" id="IPR027417">
    <property type="entry name" value="P-loop_NTPase"/>
</dbReference>
<protein>
    <submittedName>
        <fullName evidence="10">10408_t:CDS:1</fullName>
    </submittedName>
</protein>
<organism evidence="10 11">
    <name type="scientific">Acaulospora morrowiae</name>
    <dbReference type="NCBI Taxonomy" id="94023"/>
    <lineage>
        <taxon>Eukaryota</taxon>
        <taxon>Fungi</taxon>
        <taxon>Fungi incertae sedis</taxon>
        <taxon>Mucoromycota</taxon>
        <taxon>Glomeromycotina</taxon>
        <taxon>Glomeromycetes</taxon>
        <taxon>Diversisporales</taxon>
        <taxon>Acaulosporaceae</taxon>
        <taxon>Acaulospora</taxon>
    </lineage>
</organism>
<feature type="compositionally biased region" description="Basic and acidic residues" evidence="8">
    <location>
        <begin position="1325"/>
        <end position="1335"/>
    </location>
</feature>
<dbReference type="GO" id="GO:0005875">
    <property type="term" value="C:microtubule associated complex"/>
    <property type="evidence" value="ECO:0007669"/>
    <property type="project" value="TreeGrafter"/>
</dbReference>
<evidence type="ECO:0000256" key="6">
    <source>
        <dbReference type="PROSITE-ProRule" id="PRU00283"/>
    </source>
</evidence>
<evidence type="ECO:0000256" key="1">
    <source>
        <dbReference type="ARBA" id="ARBA00004496"/>
    </source>
</evidence>
<feature type="compositionally biased region" description="Low complexity" evidence="8">
    <location>
        <begin position="697"/>
        <end position="742"/>
    </location>
</feature>
<feature type="coiled-coil region" evidence="7">
    <location>
        <begin position="779"/>
        <end position="925"/>
    </location>
</feature>
<feature type="compositionally biased region" description="Polar residues" evidence="8">
    <location>
        <begin position="1268"/>
        <end position="1281"/>
    </location>
</feature>
<feature type="coiled-coil region" evidence="7">
    <location>
        <begin position="1159"/>
        <end position="1204"/>
    </location>
</feature>
<feature type="region of interest" description="Disordered" evidence="8">
    <location>
        <begin position="254"/>
        <end position="279"/>
    </location>
</feature>
<dbReference type="FunFam" id="3.40.850.10:FF:000280">
    <property type="entry name" value="Kinesin-like protein"/>
    <property type="match status" value="1"/>
</dbReference>
<feature type="region of interest" description="Disordered" evidence="8">
    <location>
        <begin position="1260"/>
        <end position="1281"/>
    </location>
</feature>
<dbReference type="GO" id="GO:0007018">
    <property type="term" value="P:microtubule-based movement"/>
    <property type="evidence" value="ECO:0007669"/>
    <property type="project" value="InterPro"/>
</dbReference>